<keyword evidence="4" id="KW-1185">Reference proteome</keyword>
<proteinExistence type="predicted"/>
<sequence length="837" mass="89583">MKTQSIFFMLFLGFSLMTIFSSEAVINPISETIYVDASATGTNDGSSWSNAATSLAEAIKYANANDAVTKILVAEGVYMPAYKVVEGEGTDQKGKATTDRDKAFLITRSNLLIEGGYSTGGSDKANFKDNPVILSGDLDGDGILSNGDVYHVVVVCNSFGKNLTIKGFIIQGGNANASGDGSIYVVTQKNLSRKHGGGMFVQRGGANLEDIIFKNNNAASFGGGAVCTEASSNMVLNNVVFEDNKASQGGALSAASSSTISGTNMLFVNNSAQKGGAVAAIYSGTMTVTNATMFGNSASSKAGAAYHNGKKLTLQNSIVWNCGEGAVDVEKESQSITRTNCLIEGETGAQDPMFVDAENGNFRLQSGSPAINMGDNALIPDVSVDLDGLPRSSGPVDMGVYEYLFGGAELTPVTVDYDGKEYSLQLNGMPENATDLYTCEYIGNEPKTDAGEYTIEAKLTDNTGTYPQIKITGKLIINKASQSIIFDAITDKYVGMDPVQLTASASSGLAVTFTSDNPSVVSVTSDGLLSFLSVGSANIIASQTGNNNYKAAEDQIQVVNVLPNNVISVEIYVNDKLLGIFGETNNIYDIYYSVGKDNMTDAVDVKLIPAGTGTITGDEISEGKISLDVSKPLVKNYTFTLTTGDGSKTKQYNLKIERYFEFDAIVKQRWNNTLAAVNNPDNNGGYNFTSYKWYRKAAGESEYKLVGTDQIFSAGSVLGSWLNEKDEYYLEVEAEDNWGLSLGTLRTDNAFPTLKELHLRAYPNPVVKGTPLIVELDTEMVKTGALVEILTLQGVRMYTTKVVSEKNIVDLPQSEGTYIVRIFSPDKVLKEMKVIVK</sequence>
<evidence type="ECO:0000256" key="2">
    <source>
        <dbReference type="SAM" id="SignalP"/>
    </source>
</evidence>
<dbReference type="Proteomes" id="UP000594042">
    <property type="component" value="Chromosome"/>
</dbReference>
<dbReference type="PROSITE" id="PS00018">
    <property type="entry name" value="EF_HAND_1"/>
    <property type="match status" value="1"/>
</dbReference>
<dbReference type="Gene3D" id="2.60.40.1080">
    <property type="match status" value="1"/>
</dbReference>
<dbReference type="Gene3D" id="2.160.20.10">
    <property type="entry name" value="Single-stranded right-handed beta-helix, Pectin lyase-like"/>
    <property type="match status" value="1"/>
</dbReference>
<dbReference type="InterPro" id="IPR018247">
    <property type="entry name" value="EF_Hand_1_Ca_BS"/>
</dbReference>
<dbReference type="InterPro" id="IPR008964">
    <property type="entry name" value="Invasin/intimin_cell_adhesion"/>
</dbReference>
<keyword evidence="2" id="KW-0732">Signal</keyword>
<gene>
    <name evidence="3" type="ORF">Cop2CBH44_09150</name>
</gene>
<protein>
    <recommendedName>
        <fullName evidence="1">Probable pectate lyase C</fullName>
    </recommendedName>
</protein>
<dbReference type="RefSeq" id="WP_200755627.1">
    <property type="nucleotide sequence ID" value="NZ_AP023322.1"/>
</dbReference>
<reference evidence="4" key="1">
    <citation type="submission" date="2020-07" db="EMBL/GenBank/DDBJ databases">
        <title>Complete genome sequencing of Coprobacter sp. strain 2CBH44.</title>
        <authorList>
            <person name="Sakamoto M."/>
            <person name="Murakami T."/>
            <person name="Mori H."/>
        </authorList>
    </citation>
    <scope>NUCLEOTIDE SEQUENCE [LARGE SCALE GENOMIC DNA]</scope>
    <source>
        <strain evidence="4">2CBH44</strain>
    </source>
</reference>
<dbReference type="SUPFAM" id="SSF51126">
    <property type="entry name" value="Pectin lyase-like"/>
    <property type="match status" value="1"/>
</dbReference>
<feature type="signal peptide" evidence="2">
    <location>
        <begin position="1"/>
        <end position="24"/>
    </location>
</feature>
<dbReference type="AlphaFoldDB" id="A0A7G1HUW9"/>
<dbReference type="InterPro" id="IPR012334">
    <property type="entry name" value="Pectin_lyas_fold"/>
</dbReference>
<dbReference type="NCBIfam" id="NF041518">
    <property type="entry name" value="choice_anch_Q"/>
    <property type="match status" value="1"/>
</dbReference>
<organism evidence="3 4">
    <name type="scientific">Coprobacter secundus subsp. similis</name>
    <dbReference type="NCBI Taxonomy" id="2751153"/>
    <lineage>
        <taxon>Bacteria</taxon>
        <taxon>Pseudomonadati</taxon>
        <taxon>Bacteroidota</taxon>
        <taxon>Bacteroidia</taxon>
        <taxon>Bacteroidales</taxon>
        <taxon>Barnesiellaceae</taxon>
        <taxon>Coprobacter</taxon>
    </lineage>
</organism>
<dbReference type="SUPFAM" id="SSF49373">
    <property type="entry name" value="Invasin/intimin cell-adhesion fragments"/>
    <property type="match status" value="1"/>
</dbReference>
<name>A0A7G1HUW9_9BACT</name>
<accession>A0A7G1HUW9</accession>
<dbReference type="NCBIfam" id="TIGR04183">
    <property type="entry name" value="Por_Secre_tail"/>
    <property type="match status" value="1"/>
</dbReference>
<feature type="chain" id="PRO_5028846628" description="Probable pectate lyase C" evidence="2">
    <location>
        <begin position="25"/>
        <end position="837"/>
    </location>
</feature>
<dbReference type="InterPro" id="IPR011050">
    <property type="entry name" value="Pectin_lyase_fold/virulence"/>
</dbReference>
<evidence type="ECO:0000313" key="3">
    <source>
        <dbReference type="EMBL" id="BCI62562.1"/>
    </source>
</evidence>
<evidence type="ECO:0000313" key="4">
    <source>
        <dbReference type="Proteomes" id="UP000594042"/>
    </source>
</evidence>
<evidence type="ECO:0000256" key="1">
    <source>
        <dbReference type="ARBA" id="ARBA00016512"/>
    </source>
</evidence>
<dbReference type="InterPro" id="IPR059226">
    <property type="entry name" value="Choice_anch_Q_dom"/>
</dbReference>
<dbReference type="InterPro" id="IPR026444">
    <property type="entry name" value="Secre_tail"/>
</dbReference>
<dbReference type="KEGG" id="copr:Cop2CBH44_09150"/>
<dbReference type="EMBL" id="AP023322">
    <property type="protein sequence ID" value="BCI62562.1"/>
    <property type="molecule type" value="Genomic_DNA"/>
</dbReference>